<protein>
    <submittedName>
        <fullName evidence="4">SDR family oxidoreductase</fullName>
    </submittedName>
</protein>
<evidence type="ECO:0000313" key="4">
    <source>
        <dbReference type="EMBL" id="RJT39839.1"/>
    </source>
</evidence>
<dbReference type="PRINTS" id="PR00081">
    <property type="entry name" value="GDHRDH"/>
</dbReference>
<dbReference type="InterPro" id="IPR051122">
    <property type="entry name" value="SDR_DHRS6-like"/>
</dbReference>
<dbReference type="PROSITE" id="PS00061">
    <property type="entry name" value="ADH_SHORT"/>
    <property type="match status" value="1"/>
</dbReference>
<sequence>MTAEKARKVLITGAAQGIGRASALRLAKVGFHVIASDVNREKLSELQGVENIQPESLDVLDRGDMDALIARTGTIDVLFNCAGVVHNGTVQTCSRSDLEFAWQLNVRAQYELIQAVLPGMLAQQDGCIINMASVASSIKGVPDRFAYSVTKAAVIGLTKSVAADYITQGIRCNAICPGTVDSPSLQQRLRAQGDYETARKAFIARQPIGRIGSPEEIADLVLYLADASFTTGQVHIIDGGWTA</sequence>
<comment type="similarity">
    <text evidence="1">Belongs to the short-chain dehydrogenases/reductases (SDR) family.</text>
</comment>
<keyword evidence="2" id="KW-0560">Oxidoreductase</keyword>
<dbReference type="FunFam" id="3.40.50.720:FF:000084">
    <property type="entry name" value="Short-chain dehydrogenase reductase"/>
    <property type="match status" value="1"/>
</dbReference>
<dbReference type="Pfam" id="PF13561">
    <property type="entry name" value="adh_short_C2"/>
    <property type="match status" value="1"/>
</dbReference>
<evidence type="ECO:0000256" key="1">
    <source>
        <dbReference type="ARBA" id="ARBA00006484"/>
    </source>
</evidence>
<dbReference type="InterPro" id="IPR036291">
    <property type="entry name" value="NAD(P)-bd_dom_sf"/>
</dbReference>
<dbReference type="SUPFAM" id="SSF51735">
    <property type="entry name" value="NAD(P)-binding Rossmann-fold domains"/>
    <property type="match status" value="1"/>
</dbReference>
<reference evidence="4 5" key="1">
    <citation type="submission" date="2018-09" db="EMBL/GenBank/DDBJ databases">
        <authorList>
            <person name="Le Fleche-Mateos A."/>
        </authorList>
    </citation>
    <scope>NUCLEOTIDE SEQUENCE [LARGE SCALE GENOMIC DNA]</scope>
    <source>
        <strain evidence="4 5">DSM 27399</strain>
    </source>
</reference>
<dbReference type="RefSeq" id="WP_120134407.1">
    <property type="nucleotide sequence ID" value="NZ_RAHH01000027.1"/>
</dbReference>
<dbReference type="PANTHER" id="PTHR43477">
    <property type="entry name" value="DIHYDROANTICAPSIN 7-DEHYDROGENASE"/>
    <property type="match status" value="1"/>
</dbReference>
<gene>
    <name evidence="4" type="ORF">D6C13_19920</name>
</gene>
<dbReference type="AlphaFoldDB" id="A0A419N4K2"/>
<dbReference type="Proteomes" id="UP000284908">
    <property type="component" value="Unassembled WGS sequence"/>
</dbReference>
<dbReference type="EMBL" id="RAHH01000027">
    <property type="protein sequence ID" value="RJT39839.1"/>
    <property type="molecule type" value="Genomic_DNA"/>
</dbReference>
<comment type="caution">
    <text evidence="4">The sequence shown here is derived from an EMBL/GenBank/DDBJ whole genome shotgun (WGS) entry which is preliminary data.</text>
</comment>
<dbReference type="PANTHER" id="PTHR43477:SF4">
    <property type="entry name" value="DEHYDROGENASE_REDUCTASE SDR FAMILY MEMBER 6"/>
    <property type="match status" value="1"/>
</dbReference>
<evidence type="ECO:0000313" key="5">
    <source>
        <dbReference type="Proteomes" id="UP000284908"/>
    </source>
</evidence>
<name>A0A419N4K2_9GAMM</name>
<accession>A0A419N4K2</accession>
<keyword evidence="5" id="KW-1185">Reference proteome</keyword>
<dbReference type="GO" id="GO:0016491">
    <property type="term" value="F:oxidoreductase activity"/>
    <property type="evidence" value="ECO:0007669"/>
    <property type="project" value="UniProtKB-KW"/>
</dbReference>
<dbReference type="InterPro" id="IPR002347">
    <property type="entry name" value="SDR_fam"/>
</dbReference>
<evidence type="ECO:0000256" key="2">
    <source>
        <dbReference type="ARBA" id="ARBA00023002"/>
    </source>
</evidence>
<dbReference type="Gene3D" id="3.40.50.720">
    <property type="entry name" value="NAD(P)-binding Rossmann-like Domain"/>
    <property type="match status" value="1"/>
</dbReference>
<dbReference type="InterPro" id="IPR020904">
    <property type="entry name" value="Sc_DH/Rdtase_CS"/>
</dbReference>
<organism evidence="4 5">
    <name type="scientific">Rahnella woolbedingensis</name>
    <dbReference type="NCBI Taxonomy" id="1510574"/>
    <lineage>
        <taxon>Bacteria</taxon>
        <taxon>Pseudomonadati</taxon>
        <taxon>Pseudomonadota</taxon>
        <taxon>Gammaproteobacteria</taxon>
        <taxon>Enterobacterales</taxon>
        <taxon>Yersiniaceae</taxon>
        <taxon>Rahnella</taxon>
    </lineage>
</organism>
<dbReference type="PRINTS" id="PR00080">
    <property type="entry name" value="SDRFAMILY"/>
</dbReference>
<evidence type="ECO:0000256" key="3">
    <source>
        <dbReference type="ARBA" id="ARBA00023027"/>
    </source>
</evidence>
<proteinExistence type="inferred from homology"/>
<keyword evidence="3" id="KW-0520">NAD</keyword>
<dbReference type="OrthoDB" id="9793499at2"/>